<dbReference type="Proteomes" id="UP000807825">
    <property type="component" value="Unassembled WGS sequence"/>
</dbReference>
<keyword evidence="2" id="KW-0812">Transmembrane</keyword>
<feature type="compositionally biased region" description="Basic and acidic residues" evidence="1">
    <location>
        <begin position="1"/>
        <end position="19"/>
    </location>
</feature>
<feature type="region of interest" description="Disordered" evidence="1">
    <location>
        <begin position="1"/>
        <end position="34"/>
    </location>
</feature>
<dbReference type="EMBL" id="JACRDE010000103">
    <property type="protein sequence ID" value="MBI5248530.1"/>
    <property type="molecule type" value="Genomic_DNA"/>
</dbReference>
<dbReference type="InterPro" id="IPR036514">
    <property type="entry name" value="SGNH_hydro_sf"/>
</dbReference>
<organism evidence="3 4">
    <name type="scientific">Desulfomonile tiedjei</name>
    <dbReference type="NCBI Taxonomy" id="2358"/>
    <lineage>
        <taxon>Bacteria</taxon>
        <taxon>Pseudomonadati</taxon>
        <taxon>Thermodesulfobacteriota</taxon>
        <taxon>Desulfomonilia</taxon>
        <taxon>Desulfomonilales</taxon>
        <taxon>Desulfomonilaceae</taxon>
        <taxon>Desulfomonile</taxon>
    </lineage>
</organism>
<dbReference type="AlphaFoldDB" id="A0A9D6V0N5"/>
<evidence type="ECO:0000313" key="3">
    <source>
        <dbReference type="EMBL" id="MBI5248530.1"/>
    </source>
</evidence>
<protein>
    <submittedName>
        <fullName evidence="3">SGNH/GDSL hydrolase family protein</fullName>
    </submittedName>
</protein>
<proteinExistence type="predicted"/>
<dbReference type="SUPFAM" id="SSF52266">
    <property type="entry name" value="SGNH hydrolase"/>
    <property type="match status" value="1"/>
</dbReference>
<evidence type="ECO:0000313" key="4">
    <source>
        <dbReference type="Proteomes" id="UP000807825"/>
    </source>
</evidence>
<comment type="caution">
    <text evidence="3">The sequence shown here is derived from an EMBL/GenBank/DDBJ whole genome shotgun (WGS) entry which is preliminary data.</text>
</comment>
<keyword evidence="3" id="KW-0378">Hydrolase</keyword>
<keyword evidence="2" id="KW-0472">Membrane</keyword>
<feature type="transmembrane region" description="Helical" evidence="2">
    <location>
        <begin position="46"/>
        <end position="72"/>
    </location>
</feature>
<evidence type="ECO:0000256" key="1">
    <source>
        <dbReference type="SAM" id="MobiDB-lite"/>
    </source>
</evidence>
<gene>
    <name evidence="3" type="ORF">HY912_03450</name>
</gene>
<evidence type="ECO:0000256" key="2">
    <source>
        <dbReference type="SAM" id="Phobius"/>
    </source>
</evidence>
<sequence>MSQSDKSKESNTLDQKEHAAAANRSTESRPSVQQGSRSIGRKILRFSLICLYLLFLAGIVLGALAGIEYYAYLKIKSSPLGDAYKGRDLDSARQSSQKVAPQYGYEPTPGFAAVRNTRLGNSYEYINEESFKDFEEVPRDKPPDEYRVIVTGGSVVYGRGPVPPADVVADFYEVTFRWNIPHLMEKIMNADPDIKAKIGGKTVRVINAGVPGFVYQNILMRYLAKLRLFNPDLIVALDGANEVHTVARPLKDWNYFTEGPYYEVVTEVMDMSRKGLMNYITLWLKRNTYLFTWLAMTQGEGPGILMENRGFAAHPQDPTPEMIAYRDKNIEQVADVMAIYHKTLETDRVPHVFALQPMFRNCKKKRTPMEEKIEQVTGMQKIGFYDAAQTYDVFVELVKKRGQEIGFEVADLT</sequence>
<dbReference type="Gene3D" id="3.40.50.1110">
    <property type="entry name" value="SGNH hydrolase"/>
    <property type="match status" value="1"/>
</dbReference>
<feature type="non-terminal residue" evidence="3">
    <location>
        <position position="413"/>
    </location>
</feature>
<keyword evidence="2" id="KW-1133">Transmembrane helix</keyword>
<feature type="compositionally biased region" description="Polar residues" evidence="1">
    <location>
        <begin position="23"/>
        <end position="34"/>
    </location>
</feature>
<accession>A0A9D6V0N5</accession>
<dbReference type="GO" id="GO:0016788">
    <property type="term" value="F:hydrolase activity, acting on ester bonds"/>
    <property type="evidence" value="ECO:0007669"/>
    <property type="project" value="UniProtKB-ARBA"/>
</dbReference>
<name>A0A9D6V0N5_9BACT</name>
<reference evidence="3" key="1">
    <citation type="submission" date="2020-07" db="EMBL/GenBank/DDBJ databases">
        <title>Huge and variable diversity of episymbiotic CPR bacteria and DPANN archaea in groundwater ecosystems.</title>
        <authorList>
            <person name="He C.Y."/>
            <person name="Keren R."/>
            <person name="Whittaker M."/>
            <person name="Farag I.F."/>
            <person name="Doudna J."/>
            <person name="Cate J.H.D."/>
            <person name="Banfield J.F."/>
        </authorList>
    </citation>
    <scope>NUCLEOTIDE SEQUENCE</scope>
    <source>
        <strain evidence="3">NC_groundwater_1664_Pr3_B-0.1um_52_9</strain>
    </source>
</reference>